<name>A0A7R6SVF2_9GAMM</name>
<dbReference type="Gene3D" id="1.20.1330.10">
    <property type="entry name" value="f41 fragment of flagellin, N-terminal domain"/>
    <property type="match status" value="1"/>
</dbReference>
<dbReference type="InterPro" id="IPR001029">
    <property type="entry name" value="Flagellin_N"/>
</dbReference>
<dbReference type="Pfam" id="PF00669">
    <property type="entry name" value="Flagellin_N"/>
    <property type="match status" value="1"/>
</dbReference>
<evidence type="ECO:0000256" key="5">
    <source>
        <dbReference type="ARBA" id="ARBA00023143"/>
    </source>
</evidence>
<evidence type="ECO:0000313" key="8">
    <source>
        <dbReference type="Proteomes" id="UP000595332"/>
    </source>
</evidence>
<evidence type="ECO:0000313" key="7">
    <source>
        <dbReference type="EMBL" id="BBB28652.1"/>
    </source>
</evidence>
<dbReference type="Proteomes" id="UP000595332">
    <property type="component" value="Chromosome"/>
</dbReference>
<dbReference type="SUPFAM" id="SSF64518">
    <property type="entry name" value="Phase 1 flagellin"/>
    <property type="match status" value="1"/>
</dbReference>
<dbReference type="EMBL" id="AP014546">
    <property type="protein sequence ID" value="BBB28652.1"/>
    <property type="molecule type" value="Genomic_DNA"/>
</dbReference>
<proteinExistence type="inferred from homology"/>
<protein>
    <submittedName>
        <fullName evidence="7">Flagellar hook-associated protein 3 FlgL</fullName>
    </submittedName>
</protein>
<evidence type="ECO:0000256" key="2">
    <source>
        <dbReference type="ARBA" id="ARBA00004613"/>
    </source>
</evidence>
<dbReference type="NCBIfam" id="TIGR02550">
    <property type="entry name" value="flagell_flgL"/>
    <property type="match status" value="1"/>
</dbReference>
<dbReference type="GO" id="GO:0009424">
    <property type="term" value="C:bacterial-type flagellum hook"/>
    <property type="evidence" value="ECO:0007669"/>
    <property type="project" value="InterPro"/>
</dbReference>
<dbReference type="GO" id="GO:0005576">
    <property type="term" value="C:extracellular region"/>
    <property type="evidence" value="ECO:0007669"/>
    <property type="project" value="UniProtKB-SubCell"/>
</dbReference>
<dbReference type="InterPro" id="IPR013384">
    <property type="entry name" value="Flagell_FlgL"/>
</dbReference>
<dbReference type="InterPro" id="IPR001492">
    <property type="entry name" value="Flagellin"/>
</dbReference>
<dbReference type="PANTHER" id="PTHR42792">
    <property type="entry name" value="FLAGELLIN"/>
    <property type="match status" value="1"/>
</dbReference>
<sequence length="424" mass="46157">MRISTQQQYFKSIDQMQNSQSKLADLQNQISTGKKLQTPSDDPVAAAQVVKLERELAQYEKYDDNINVTQRRLELEDSILDDINIATDRMREITLQAGNGTLNDQGREAVANELKQLSGYVAGLMNTKDSQGEYLFAGSRGATTPYVLEGDRYEYKGDDGQRQIQVGAALYMPSNDSGNYLFEAVDDELSVALSGASVASNSAFVDSATFANETEEERFTAAAQMAGWGDLTVRTTETAPLPSGVFTFDVLDSGGNAVKDQFDNVVTGNFSTNPVSVNVHGMDIVIHEPTAAESGDIVLTVSSEKKNILDVAMDLADVLAEPVLSDEDRTVLNEAVAKGIDQFKQVAERNIEARTTLGSRLGTLEQISGSNLDFELFTKSALSRLEDADLASVISQFKLQEVTLEASQATFGRISSLSLFNYIN</sequence>
<keyword evidence="5" id="KW-0975">Bacterial flagellum</keyword>
<gene>
    <name evidence="7" type="primary">flgL</name>
    <name evidence="7" type="ORF">NEJAP_0695</name>
</gene>
<evidence type="ECO:0000259" key="6">
    <source>
        <dbReference type="Pfam" id="PF00669"/>
    </source>
</evidence>
<keyword evidence="4" id="KW-0964">Secreted</keyword>
<evidence type="ECO:0000256" key="4">
    <source>
        <dbReference type="ARBA" id="ARBA00022525"/>
    </source>
</evidence>
<dbReference type="RefSeq" id="WP_201349328.1">
    <property type="nucleotide sequence ID" value="NZ_AP014546.1"/>
</dbReference>
<comment type="similarity">
    <text evidence="3">Belongs to the bacterial flagellin family.</text>
</comment>
<dbReference type="GO" id="GO:0005198">
    <property type="term" value="F:structural molecule activity"/>
    <property type="evidence" value="ECO:0007669"/>
    <property type="project" value="InterPro"/>
</dbReference>
<keyword evidence="7" id="KW-0969">Cilium</keyword>
<dbReference type="AlphaFoldDB" id="A0A7R6SVF2"/>
<dbReference type="GO" id="GO:0071973">
    <property type="term" value="P:bacterial-type flagellum-dependent cell motility"/>
    <property type="evidence" value="ECO:0007669"/>
    <property type="project" value="InterPro"/>
</dbReference>
<accession>A0A7R6SVF2</accession>
<evidence type="ECO:0000256" key="3">
    <source>
        <dbReference type="ARBA" id="ARBA00005709"/>
    </source>
</evidence>
<dbReference type="PANTHER" id="PTHR42792:SF1">
    <property type="entry name" value="FLAGELLAR HOOK-ASSOCIATED PROTEIN 3"/>
    <property type="match status" value="1"/>
</dbReference>
<keyword evidence="7" id="KW-0282">Flagellum</keyword>
<dbReference type="KEGG" id="njp:NEJAP_0695"/>
<keyword evidence="8" id="KW-1185">Reference proteome</keyword>
<comment type="subcellular location">
    <subcellularLocation>
        <location evidence="1">Bacterial flagellum</location>
    </subcellularLocation>
    <subcellularLocation>
        <location evidence="2">Secreted</location>
    </subcellularLocation>
</comment>
<reference evidence="7 8" key="1">
    <citation type="journal article" date="2008" name="Int. J. Syst. Evol. Microbiol.">
        <title>Neptunomonas japonica sp. nov., an Osedax japonicus symbiont-like bacterium isolated from sediment adjacent to sperm whale carcasses off Kagoshima, Japan.</title>
        <authorList>
            <person name="Miyazaki M."/>
            <person name="Nogi Y."/>
            <person name="Fujiwara Y."/>
            <person name="Kawato M."/>
            <person name="Kubokawa K."/>
            <person name="Horikoshi K."/>
        </authorList>
    </citation>
    <scope>NUCLEOTIDE SEQUENCE [LARGE SCALE GENOMIC DNA]</scope>
    <source>
        <strain evidence="7 8">JAMM 1380</strain>
    </source>
</reference>
<evidence type="ECO:0000256" key="1">
    <source>
        <dbReference type="ARBA" id="ARBA00004365"/>
    </source>
</evidence>
<feature type="domain" description="Flagellin N-terminal" evidence="6">
    <location>
        <begin position="3"/>
        <end position="139"/>
    </location>
</feature>
<keyword evidence="7" id="KW-0966">Cell projection</keyword>
<organism evidence="7 8">
    <name type="scientific">Neptunomonas japonica JAMM 1380</name>
    <dbReference type="NCBI Taxonomy" id="1441457"/>
    <lineage>
        <taxon>Bacteria</taxon>
        <taxon>Pseudomonadati</taxon>
        <taxon>Pseudomonadota</taxon>
        <taxon>Gammaproteobacteria</taxon>
        <taxon>Oceanospirillales</taxon>
        <taxon>Oceanospirillaceae</taxon>
        <taxon>Neptunomonas</taxon>
    </lineage>
</organism>